<feature type="transmembrane region" description="Helical" evidence="7">
    <location>
        <begin position="96"/>
        <end position="113"/>
    </location>
</feature>
<feature type="transmembrane region" description="Helical" evidence="7">
    <location>
        <begin position="40"/>
        <end position="63"/>
    </location>
</feature>
<evidence type="ECO:0000256" key="2">
    <source>
        <dbReference type="ARBA" id="ARBA00022448"/>
    </source>
</evidence>
<dbReference type="PROSITE" id="PS50850">
    <property type="entry name" value="MFS"/>
    <property type="match status" value="1"/>
</dbReference>
<dbReference type="InterPro" id="IPR011701">
    <property type="entry name" value="MFS"/>
</dbReference>
<feature type="transmembrane region" description="Helical" evidence="7">
    <location>
        <begin position="364"/>
        <end position="386"/>
    </location>
</feature>
<feature type="transmembrane region" description="Helical" evidence="7">
    <location>
        <begin position="276"/>
        <end position="294"/>
    </location>
</feature>
<evidence type="ECO:0000256" key="4">
    <source>
        <dbReference type="ARBA" id="ARBA00022692"/>
    </source>
</evidence>
<dbReference type="PANTHER" id="PTHR23521">
    <property type="entry name" value="TRANSPORTER MFS SUPERFAMILY"/>
    <property type="match status" value="1"/>
</dbReference>
<keyword evidence="10" id="KW-1185">Reference proteome</keyword>
<keyword evidence="4 7" id="KW-0812">Transmembrane</keyword>
<feature type="transmembrane region" description="Helical" evidence="7">
    <location>
        <begin position="300"/>
        <end position="324"/>
    </location>
</feature>
<dbReference type="Gene3D" id="1.20.1250.20">
    <property type="entry name" value="MFS general substrate transporter like domains"/>
    <property type="match status" value="2"/>
</dbReference>
<feature type="transmembrane region" description="Helical" evidence="7">
    <location>
        <begin position="70"/>
        <end position="90"/>
    </location>
</feature>
<feature type="transmembrane region" description="Helical" evidence="7">
    <location>
        <begin position="204"/>
        <end position="226"/>
    </location>
</feature>
<evidence type="ECO:0000256" key="6">
    <source>
        <dbReference type="ARBA" id="ARBA00023136"/>
    </source>
</evidence>
<evidence type="ECO:0000256" key="5">
    <source>
        <dbReference type="ARBA" id="ARBA00022989"/>
    </source>
</evidence>
<keyword evidence="5 7" id="KW-1133">Transmembrane helix</keyword>
<dbReference type="STRING" id="576118.SAMN05216216_102128"/>
<feature type="transmembrane region" description="Helical" evidence="7">
    <location>
        <begin position="163"/>
        <end position="183"/>
    </location>
</feature>
<dbReference type="Pfam" id="PF07690">
    <property type="entry name" value="MFS_1"/>
    <property type="match status" value="1"/>
</dbReference>
<feature type="transmembrane region" description="Helical" evidence="7">
    <location>
        <begin position="246"/>
        <end position="264"/>
    </location>
</feature>
<reference evidence="10" key="1">
    <citation type="submission" date="2016-10" db="EMBL/GenBank/DDBJ databases">
        <authorList>
            <person name="Varghese N."/>
            <person name="Submissions S."/>
        </authorList>
    </citation>
    <scope>NUCLEOTIDE SEQUENCE [LARGE SCALE GENOMIC DNA]</scope>
    <source>
        <strain evidence="10">CGMCC 1.8895</strain>
    </source>
</reference>
<organism evidence="9 10">
    <name type="scientific">Lacicoccus qingdaonensis</name>
    <dbReference type="NCBI Taxonomy" id="576118"/>
    <lineage>
        <taxon>Bacteria</taxon>
        <taxon>Bacillati</taxon>
        <taxon>Bacillota</taxon>
        <taxon>Bacilli</taxon>
        <taxon>Bacillales</taxon>
        <taxon>Salinicoccaceae</taxon>
        <taxon>Lacicoccus</taxon>
    </lineage>
</organism>
<feature type="transmembrane region" description="Helical" evidence="7">
    <location>
        <begin position="12"/>
        <end position="34"/>
    </location>
</feature>
<feature type="domain" description="Major facilitator superfamily (MFS) profile" evidence="8">
    <location>
        <begin position="9"/>
        <end position="390"/>
    </location>
</feature>
<keyword evidence="6 7" id="KW-0472">Membrane</keyword>
<evidence type="ECO:0000256" key="3">
    <source>
        <dbReference type="ARBA" id="ARBA00022475"/>
    </source>
</evidence>
<dbReference type="InterPro" id="IPR036259">
    <property type="entry name" value="MFS_trans_sf"/>
</dbReference>
<dbReference type="InterPro" id="IPR047200">
    <property type="entry name" value="MFS_YcaD-like"/>
</dbReference>
<dbReference type="GO" id="GO:0022857">
    <property type="term" value="F:transmembrane transporter activity"/>
    <property type="evidence" value="ECO:0007669"/>
    <property type="project" value="InterPro"/>
</dbReference>
<proteinExistence type="predicted"/>
<feature type="transmembrane region" description="Helical" evidence="7">
    <location>
        <begin position="134"/>
        <end position="151"/>
    </location>
</feature>
<dbReference type="RefSeq" id="WP_092984199.1">
    <property type="nucleotide sequence ID" value="NZ_FNFY01000002.1"/>
</dbReference>
<evidence type="ECO:0000313" key="9">
    <source>
        <dbReference type="EMBL" id="SDK34822.1"/>
    </source>
</evidence>
<evidence type="ECO:0000256" key="1">
    <source>
        <dbReference type="ARBA" id="ARBA00004651"/>
    </source>
</evidence>
<dbReference type="EMBL" id="FNFY01000002">
    <property type="protein sequence ID" value="SDK34822.1"/>
    <property type="molecule type" value="Genomic_DNA"/>
</dbReference>
<evidence type="ECO:0000259" key="8">
    <source>
        <dbReference type="PROSITE" id="PS50850"/>
    </source>
</evidence>
<evidence type="ECO:0000256" key="7">
    <source>
        <dbReference type="SAM" id="Phobius"/>
    </source>
</evidence>
<dbReference type="GO" id="GO:0005886">
    <property type="term" value="C:plasma membrane"/>
    <property type="evidence" value="ECO:0007669"/>
    <property type="project" value="UniProtKB-SubCell"/>
</dbReference>
<keyword evidence="2" id="KW-0813">Transport</keyword>
<evidence type="ECO:0000313" key="10">
    <source>
        <dbReference type="Proteomes" id="UP000199008"/>
    </source>
</evidence>
<dbReference type="AlphaFoldDB" id="A0A1G9B5Q6"/>
<gene>
    <name evidence="9" type="ORF">SAMN05216216_102128</name>
</gene>
<feature type="transmembrane region" description="Helical" evidence="7">
    <location>
        <begin position="336"/>
        <end position="358"/>
    </location>
</feature>
<accession>A0A1G9B5Q6</accession>
<dbReference type="Proteomes" id="UP000199008">
    <property type="component" value="Unassembled WGS sequence"/>
</dbReference>
<keyword evidence="3" id="KW-1003">Cell membrane</keyword>
<dbReference type="CDD" id="cd17477">
    <property type="entry name" value="MFS_YcaD_like"/>
    <property type="match status" value="1"/>
</dbReference>
<name>A0A1G9B5Q6_9BACL</name>
<protein>
    <submittedName>
        <fullName evidence="9">Predicted arabinose efflux permease, MFS family</fullName>
    </submittedName>
</protein>
<dbReference type="SUPFAM" id="SSF103473">
    <property type="entry name" value="MFS general substrate transporter"/>
    <property type="match status" value="1"/>
</dbReference>
<dbReference type="OrthoDB" id="478565at2"/>
<dbReference type="PANTHER" id="PTHR23521:SF2">
    <property type="entry name" value="TRANSPORTER MFS SUPERFAMILY"/>
    <property type="match status" value="1"/>
</dbReference>
<dbReference type="InterPro" id="IPR020846">
    <property type="entry name" value="MFS_dom"/>
</dbReference>
<comment type="subcellular location">
    <subcellularLocation>
        <location evidence="1">Cell membrane</location>
        <topology evidence="1">Multi-pass membrane protein</topology>
    </subcellularLocation>
</comment>
<sequence>MDTNGFRRKFIILSIIVCISGFSQGLLLPLISFIFEDRGISPALSGLHASGLYIGVFVSALFIEAPLRKYGYLPMIVIGGATVGVSLFLFPFLENIWIWFVLRLIIGVADNVLHFSTQTWLIQSSPPKRMGKIIAFYGLFFSFGFMVGPKVSELVVINESLPFIVSAVLTMIAWPLIFLLPGARSEKPADAGVPSNFFNTLKNFKAVIITSWACFLMPMLFGIFEGSLNTNFPVYALRNDFEVSEVTWILPMFSFGAILLQVPIGSLGDKVGRSRLISVLLLLGLGTFLLMEVFSGSFIMLMVLFVLAGIFVGSMYSLGISYMADMTPAYNLPAGNLIAGMFFSIGSILGPVIGGAVITGTGGGMYFFFFVIAILTVFILNVIFMISKRNYVKE</sequence>